<dbReference type="OMA" id="YNLQDME"/>
<sequence length="226" mass="25904">MKYFQQDLQRPKHLATFRILILGDPGVGKTCLSNLLANSPMTPTRSSRTVSDSEWTVQVRLHDYNPIWEPEGPEELEELEEPPDASGAVHFVEFYDMNRAANECRGARKHLYRKIDGIVLVYNLQDMETQDNLHDWMYGPLVEISQQRKHKRLLNSHHVPILVVGTMLDRLAERPPNRRGAIAHQLGAEEVLINCLDPHALAKGTRNLAKVSHFLNSSVDWMREPE</sequence>
<keyword evidence="4" id="KW-1185">Reference proteome</keyword>
<evidence type="ECO:0000313" key="3">
    <source>
        <dbReference type="EMBL" id="EDW33163.1"/>
    </source>
</evidence>
<organism evidence="4">
    <name type="scientific">Drosophila persimilis</name>
    <name type="common">Fruit fly</name>
    <dbReference type="NCBI Taxonomy" id="7234"/>
    <lineage>
        <taxon>Eukaryota</taxon>
        <taxon>Metazoa</taxon>
        <taxon>Ecdysozoa</taxon>
        <taxon>Arthropoda</taxon>
        <taxon>Hexapoda</taxon>
        <taxon>Insecta</taxon>
        <taxon>Pterygota</taxon>
        <taxon>Neoptera</taxon>
        <taxon>Endopterygota</taxon>
        <taxon>Diptera</taxon>
        <taxon>Brachycera</taxon>
        <taxon>Muscomorpha</taxon>
        <taxon>Ephydroidea</taxon>
        <taxon>Drosophilidae</taxon>
        <taxon>Drosophila</taxon>
        <taxon>Sophophora</taxon>
    </lineage>
</organism>
<dbReference type="AlphaFoldDB" id="B4H5U6"/>
<dbReference type="PRINTS" id="PR00449">
    <property type="entry name" value="RASTRNSFRMNG"/>
</dbReference>
<keyword evidence="2" id="KW-0342">GTP-binding</keyword>
<dbReference type="OrthoDB" id="5914890at2759"/>
<dbReference type="STRING" id="7234.B4H5U6"/>
<dbReference type="EMBL" id="CH479212">
    <property type="protein sequence ID" value="EDW33163.1"/>
    <property type="molecule type" value="Genomic_DNA"/>
</dbReference>
<dbReference type="GO" id="GO:0005525">
    <property type="term" value="F:GTP binding"/>
    <property type="evidence" value="ECO:0007669"/>
    <property type="project" value="UniProtKB-KW"/>
</dbReference>
<name>B4H5U6_DROPE</name>
<evidence type="ECO:0000256" key="1">
    <source>
        <dbReference type="ARBA" id="ARBA00022741"/>
    </source>
</evidence>
<reference evidence="3 4" key="1">
    <citation type="journal article" date="2007" name="Nature">
        <title>Evolution of genes and genomes on the Drosophila phylogeny.</title>
        <authorList>
            <consortium name="Drosophila 12 Genomes Consortium"/>
            <person name="Clark A.G."/>
            <person name="Eisen M.B."/>
            <person name="Smith D.R."/>
            <person name="Bergman C.M."/>
            <person name="Oliver B."/>
            <person name="Markow T.A."/>
            <person name="Kaufman T.C."/>
            <person name="Kellis M."/>
            <person name="Gelbart W."/>
            <person name="Iyer V.N."/>
            <person name="Pollard D.A."/>
            <person name="Sackton T.B."/>
            <person name="Larracuente A.M."/>
            <person name="Singh N.D."/>
            <person name="Abad J.P."/>
            <person name="Abt D.N."/>
            <person name="Adryan B."/>
            <person name="Aguade M."/>
            <person name="Akashi H."/>
            <person name="Anderson W.W."/>
            <person name="Aquadro C.F."/>
            <person name="Ardell D.H."/>
            <person name="Arguello R."/>
            <person name="Artieri C.G."/>
            <person name="Barbash D.A."/>
            <person name="Barker D."/>
            <person name="Barsanti P."/>
            <person name="Batterham P."/>
            <person name="Batzoglou S."/>
            <person name="Begun D."/>
            <person name="Bhutkar A."/>
            <person name="Blanco E."/>
            <person name="Bosak S.A."/>
            <person name="Bradley R.K."/>
            <person name="Brand A.D."/>
            <person name="Brent M.R."/>
            <person name="Brooks A.N."/>
            <person name="Brown R.H."/>
            <person name="Butlin R.K."/>
            <person name="Caggese C."/>
            <person name="Calvi B.R."/>
            <person name="Bernardo de Carvalho A."/>
            <person name="Caspi A."/>
            <person name="Castrezana S."/>
            <person name="Celniker S.E."/>
            <person name="Chang J.L."/>
            <person name="Chapple C."/>
            <person name="Chatterji S."/>
            <person name="Chinwalla A."/>
            <person name="Civetta A."/>
            <person name="Clifton S.W."/>
            <person name="Comeron J.M."/>
            <person name="Costello J.C."/>
            <person name="Coyne J.A."/>
            <person name="Daub J."/>
            <person name="David R.G."/>
            <person name="Delcher A.L."/>
            <person name="Delehaunty K."/>
            <person name="Do C.B."/>
            <person name="Ebling H."/>
            <person name="Edwards K."/>
            <person name="Eickbush T."/>
            <person name="Evans J.D."/>
            <person name="Filipski A."/>
            <person name="Findeiss S."/>
            <person name="Freyhult E."/>
            <person name="Fulton L."/>
            <person name="Fulton R."/>
            <person name="Garcia A.C."/>
            <person name="Gardiner A."/>
            <person name="Garfield D.A."/>
            <person name="Garvin B.E."/>
            <person name="Gibson G."/>
            <person name="Gilbert D."/>
            <person name="Gnerre S."/>
            <person name="Godfrey J."/>
            <person name="Good R."/>
            <person name="Gotea V."/>
            <person name="Gravely B."/>
            <person name="Greenberg A.J."/>
            <person name="Griffiths-Jones S."/>
            <person name="Gross S."/>
            <person name="Guigo R."/>
            <person name="Gustafson E.A."/>
            <person name="Haerty W."/>
            <person name="Hahn M.W."/>
            <person name="Halligan D.L."/>
            <person name="Halpern A.L."/>
            <person name="Halter G.M."/>
            <person name="Han M.V."/>
            <person name="Heger A."/>
            <person name="Hillier L."/>
            <person name="Hinrichs A.S."/>
            <person name="Holmes I."/>
            <person name="Hoskins R.A."/>
            <person name="Hubisz M.J."/>
            <person name="Hultmark D."/>
            <person name="Huntley M.A."/>
            <person name="Jaffe D.B."/>
            <person name="Jagadeeshan S."/>
            <person name="Jeck W.R."/>
            <person name="Johnson J."/>
            <person name="Jones C.D."/>
            <person name="Jordan W.C."/>
            <person name="Karpen G.H."/>
            <person name="Kataoka E."/>
            <person name="Keightley P.D."/>
            <person name="Kheradpour P."/>
            <person name="Kirkness E.F."/>
            <person name="Koerich L.B."/>
            <person name="Kristiansen K."/>
            <person name="Kudrna D."/>
            <person name="Kulathinal R.J."/>
            <person name="Kumar S."/>
            <person name="Kwok R."/>
            <person name="Lander E."/>
            <person name="Langley C.H."/>
            <person name="Lapoint R."/>
            <person name="Lazzaro B.P."/>
            <person name="Lee S.J."/>
            <person name="Levesque L."/>
            <person name="Li R."/>
            <person name="Lin C.F."/>
            <person name="Lin M.F."/>
            <person name="Lindblad-Toh K."/>
            <person name="Llopart A."/>
            <person name="Long M."/>
            <person name="Low L."/>
            <person name="Lozovsky E."/>
            <person name="Lu J."/>
            <person name="Luo M."/>
            <person name="Machado C.A."/>
            <person name="Makalowski W."/>
            <person name="Marzo M."/>
            <person name="Matsuda M."/>
            <person name="Matzkin L."/>
            <person name="McAllister B."/>
            <person name="McBride C.S."/>
            <person name="McKernan B."/>
            <person name="McKernan K."/>
            <person name="Mendez-Lago M."/>
            <person name="Minx P."/>
            <person name="Mollenhauer M.U."/>
            <person name="Montooth K."/>
            <person name="Mount S.M."/>
            <person name="Mu X."/>
            <person name="Myers E."/>
            <person name="Negre B."/>
            <person name="Newfeld S."/>
            <person name="Nielsen R."/>
            <person name="Noor M.A."/>
            <person name="O'Grady P."/>
            <person name="Pachter L."/>
            <person name="Papaceit M."/>
            <person name="Parisi M.J."/>
            <person name="Parisi M."/>
            <person name="Parts L."/>
            <person name="Pedersen J.S."/>
            <person name="Pesole G."/>
            <person name="Phillippy A.M."/>
            <person name="Ponting C.P."/>
            <person name="Pop M."/>
            <person name="Porcelli D."/>
            <person name="Powell J.R."/>
            <person name="Prohaska S."/>
            <person name="Pruitt K."/>
            <person name="Puig M."/>
            <person name="Quesneville H."/>
            <person name="Ram K.R."/>
            <person name="Rand D."/>
            <person name="Rasmussen M.D."/>
            <person name="Reed L.K."/>
            <person name="Reenan R."/>
            <person name="Reily A."/>
            <person name="Remington K.A."/>
            <person name="Rieger T.T."/>
            <person name="Ritchie M.G."/>
            <person name="Robin C."/>
            <person name="Rogers Y.H."/>
            <person name="Rohde C."/>
            <person name="Rozas J."/>
            <person name="Rubenfield M.J."/>
            <person name="Ruiz A."/>
            <person name="Russo S."/>
            <person name="Salzberg S.L."/>
            <person name="Sanchez-Gracia A."/>
            <person name="Saranga D.J."/>
            <person name="Sato H."/>
            <person name="Schaeffer S.W."/>
            <person name="Schatz M.C."/>
            <person name="Schlenke T."/>
            <person name="Schwartz R."/>
            <person name="Segarra C."/>
            <person name="Singh R.S."/>
            <person name="Sirot L."/>
            <person name="Sirota M."/>
            <person name="Sisneros N.B."/>
            <person name="Smith C.D."/>
            <person name="Smith T.F."/>
            <person name="Spieth J."/>
            <person name="Stage D.E."/>
            <person name="Stark A."/>
            <person name="Stephan W."/>
            <person name="Strausberg R.L."/>
            <person name="Strempel S."/>
            <person name="Sturgill D."/>
            <person name="Sutton G."/>
            <person name="Sutton G.G."/>
            <person name="Tao W."/>
            <person name="Teichmann S."/>
            <person name="Tobari Y.N."/>
            <person name="Tomimura Y."/>
            <person name="Tsolas J.M."/>
            <person name="Valente V.L."/>
            <person name="Venter E."/>
            <person name="Venter J.C."/>
            <person name="Vicario S."/>
            <person name="Vieira F.G."/>
            <person name="Vilella A.J."/>
            <person name="Villasante A."/>
            <person name="Walenz B."/>
            <person name="Wang J."/>
            <person name="Wasserman M."/>
            <person name="Watts T."/>
            <person name="Wilson D."/>
            <person name="Wilson R.K."/>
            <person name="Wing R.A."/>
            <person name="Wolfner M.F."/>
            <person name="Wong A."/>
            <person name="Wong G.K."/>
            <person name="Wu C.I."/>
            <person name="Wu G."/>
            <person name="Yamamoto D."/>
            <person name="Yang H.P."/>
            <person name="Yang S.P."/>
            <person name="Yorke J.A."/>
            <person name="Yoshida K."/>
            <person name="Zdobnov E."/>
            <person name="Zhang P."/>
            <person name="Zhang Y."/>
            <person name="Zimin A.V."/>
            <person name="Baldwin J."/>
            <person name="Abdouelleil A."/>
            <person name="Abdulkadir J."/>
            <person name="Abebe A."/>
            <person name="Abera B."/>
            <person name="Abreu J."/>
            <person name="Acer S.C."/>
            <person name="Aftuck L."/>
            <person name="Alexander A."/>
            <person name="An P."/>
            <person name="Anderson E."/>
            <person name="Anderson S."/>
            <person name="Arachi H."/>
            <person name="Azer M."/>
            <person name="Bachantsang P."/>
            <person name="Barry A."/>
            <person name="Bayul T."/>
            <person name="Berlin A."/>
            <person name="Bessette D."/>
            <person name="Bloom T."/>
            <person name="Blye J."/>
            <person name="Boguslavskiy L."/>
            <person name="Bonnet C."/>
            <person name="Boukhgalter B."/>
            <person name="Bourzgui I."/>
            <person name="Brown A."/>
            <person name="Cahill P."/>
            <person name="Channer S."/>
            <person name="Cheshatsang Y."/>
            <person name="Chuda L."/>
            <person name="Citroen M."/>
            <person name="Collymore A."/>
            <person name="Cooke P."/>
            <person name="Costello M."/>
            <person name="D'Aco K."/>
            <person name="Daza R."/>
            <person name="De Haan G."/>
            <person name="DeGray S."/>
            <person name="DeMaso C."/>
            <person name="Dhargay N."/>
            <person name="Dooley K."/>
            <person name="Dooley E."/>
            <person name="Doricent M."/>
            <person name="Dorje P."/>
            <person name="Dorjee K."/>
            <person name="Dupes A."/>
            <person name="Elong R."/>
            <person name="Falk J."/>
            <person name="Farina A."/>
            <person name="Faro S."/>
            <person name="Ferguson D."/>
            <person name="Fisher S."/>
            <person name="Foley C.D."/>
            <person name="Franke A."/>
            <person name="Friedrich D."/>
            <person name="Gadbois L."/>
            <person name="Gearin G."/>
            <person name="Gearin C.R."/>
            <person name="Giannoukos G."/>
            <person name="Goode T."/>
            <person name="Graham J."/>
            <person name="Grandbois E."/>
            <person name="Grewal S."/>
            <person name="Gyaltsen K."/>
            <person name="Hafez N."/>
            <person name="Hagos B."/>
            <person name="Hall J."/>
            <person name="Henson C."/>
            <person name="Hollinger A."/>
            <person name="Honan T."/>
            <person name="Huard M.D."/>
            <person name="Hughes L."/>
            <person name="Hurhula B."/>
            <person name="Husby M.E."/>
            <person name="Kamat A."/>
            <person name="Kanga B."/>
            <person name="Kashin S."/>
            <person name="Khazanovich D."/>
            <person name="Kisner P."/>
            <person name="Lance K."/>
            <person name="Lara M."/>
            <person name="Lee W."/>
            <person name="Lennon N."/>
            <person name="Letendre F."/>
            <person name="LeVine R."/>
            <person name="Lipovsky A."/>
            <person name="Liu X."/>
            <person name="Liu J."/>
            <person name="Liu S."/>
            <person name="Lokyitsang T."/>
            <person name="Lokyitsang Y."/>
            <person name="Lubonja R."/>
            <person name="Lui A."/>
            <person name="MacDonald P."/>
            <person name="Magnisalis V."/>
            <person name="Maru K."/>
            <person name="Matthews C."/>
            <person name="McCusker W."/>
            <person name="McDonough S."/>
            <person name="Mehta T."/>
            <person name="Meldrim J."/>
            <person name="Meneus L."/>
            <person name="Mihai O."/>
            <person name="Mihalev A."/>
            <person name="Mihova T."/>
            <person name="Mittelman R."/>
            <person name="Mlenga V."/>
            <person name="Montmayeur A."/>
            <person name="Mulrain L."/>
            <person name="Navidi A."/>
            <person name="Naylor J."/>
            <person name="Negash T."/>
            <person name="Nguyen T."/>
            <person name="Nguyen N."/>
            <person name="Nicol R."/>
            <person name="Norbu C."/>
            <person name="Norbu N."/>
            <person name="Novod N."/>
            <person name="O'Neill B."/>
            <person name="Osman S."/>
            <person name="Markiewicz E."/>
            <person name="Oyono O.L."/>
            <person name="Patti C."/>
            <person name="Phunkhang P."/>
            <person name="Pierre F."/>
            <person name="Priest M."/>
            <person name="Raghuraman S."/>
            <person name="Rege F."/>
            <person name="Reyes R."/>
            <person name="Rise C."/>
            <person name="Rogov P."/>
            <person name="Ross K."/>
            <person name="Ryan E."/>
            <person name="Settipalli S."/>
            <person name="Shea T."/>
            <person name="Sherpa N."/>
            <person name="Shi L."/>
            <person name="Shih D."/>
            <person name="Sparrow T."/>
            <person name="Spaulding J."/>
            <person name="Stalker J."/>
            <person name="Stange-Thomann N."/>
            <person name="Stavropoulos S."/>
            <person name="Stone C."/>
            <person name="Strader C."/>
            <person name="Tesfaye S."/>
            <person name="Thomson T."/>
            <person name="Thoulutsang Y."/>
            <person name="Thoulutsang D."/>
            <person name="Topham K."/>
            <person name="Topping I."/>
            <person name="Tsamla T."/>
            <person name="Vassiliev H."/>
            <person name="Vo A."/>
            <person name="Wangchuk T."/>
            <person name="Wangdi T."/>
            <person name="Weiand M."/>
            <person name="Wilkinson J."/>
            <person name="Wilson A."/>
            <person name="Yadav S."/>
            <person name="Young G."/>
            <person name="Yu Q."/>
            <person name="Zembek L."/>
            <person name="Zhong D."/>
            <person name="Zimmer A."/>
            <person name="Zwirko Z."/>
            <person name="Jaffe D.B."/>
            <person name="Alvarez P."/>
            <person name="Brockman W."/>
            <person name="Butler J."/>
            <person name="Chin C."/>
            <person name="Gnerre S."/>
            <person name="Grabherr M."/>
            <person name="Kleber M."/>
            <person name="Mauceli E."/>
            <person name="MacCallum I."/>
        </authorList>
    </citation>
    <scope>NUCLEOTIDE SEQUENCE [LARGE SCALE GENOMIC DNA]</scope>
    <source>
        <strain evidence="4">MSH-3 / Tucson 14011-0111.49</strain>
    </source>
</reference>
<dbReference type="Proteomes" id="UP000008744">
    <property type="component" value="Unassembled WGS sequence"/>
</dbReference>
<evidence type="ECO:0000256" key="2">
    <source>
        <dbReference type="ARBA" id="ARBA00023134"/>
    </source>
</evidence>
<dbReference type="InterPro" id="IPR027417">
    <property type="entry name" value="P-loop_NTPase"/>
</dbReference>
<protein>
    <submittedName>
        <fullName evidence="3">GL24648</fullName>
    </submittedName>
</protein>
<accession>B4H5U6</accession>
<proteinExistence type="predicted"/>
<dbReference type="Gene3D" id="3.40.50.300">
    <property type="entry name" value="P-loop containing nucleotide triphosphate hydrolases"/>
    <property type="match status" value="1"/>
</dbReference>
<dbReference type="HOGENOM" id="CLU_1300835_0_0_1"/>
<gene>
    <name evidence="3" type="primary">Dper\GL24648</name>
    <name evidence="3" type="ORF">Dper_GL24648</name>
</gene>
<dbReference type="SMR" id="B4H5U6"/>
<dbReference type="PhylomeDB" id="B4H5U6"/>
<evidence type="ECO:0000313" key="4">
    <source>
        <dbReference type="Proteomes" id="UP000008744"/>
    </source>
</evidence>
<keyword evidence="1" id="KW-0547">Nucleotide-binding</keyword>
<dbReference type="PANTHER" id="PTHR24073">
    <property type="entry name" value="DRAB5-RELATED"/>
    <property type="match status" value="1"/>
</dbReference>
<dbReference type="SUPFAM" id="SSF52540">
    <property type="entry name" value="P-loop containing nucleoside triphosphate hydrolases"/>
    <property type="match status" value="1"/>
</dbReference>